<dbReference type="PANTHER" id="PTHR43861">
    <property type="entry name" value="TRANS-ACONITATE 2-METHYLTRANSFERASE-RELATED"/>
    <property type="match status" value="1"/>
</dbReference>
<gene>
    <name evidence="1" type="ORF">BBAD15_g6690</name>
</gene>
<dbReference type="eggNOG" id="ENOG502R6C9">
    <property type="taxonomic scope" value="Eukaryota"/>
</dbReference>
<accession>A0A0A2VNS1</accession>
<dbReference type="SUPFAM" id="SSF53335">
    <property type="entry name" value="S-adenosyl-L-methionine-dependent methyltransferases"/>
    <property type="match status" value="1"/>
</dbReference>
<dbReference type="AlphaFoldDB" id="A0A0A2VNS1"/>
<organism evidence="1 2">
    <name type="scientific">Beauveria bassiana D1-5</name>
    <dbReference type="NCBI Taxonomy" id="1245745"/>
    <lineage>
        <taxon>Eukaryota</taxon>
        <taxon>Fungi</taxon>
        <taxon>Dikarya</taxon>
        <taxon>Ascomycota</taxon>
        <taxon>Pezizomycotina</taxon>
        <taxon>Sordariomycetes</taxon>
        <taxon>Hypocreomycetidae</taxon>
        <taxon>Hypocreales</taxon>
        <taxon>Cordycipitaceae</taxon>
        <taxon>Beauveria</taxon>
    </lineage>
</organism>
<dbReference type="EMBL" id="ANFO01000614">
    <property type="protein sequence ID" value="KGQ07987.1"/>
    <property type="molecule type" value="Genomic_DNA"/>
</dbReference>
<dbReference type="Pfam" id="PF13489">
    <property type="entry name" value="Methyltransf_23"/>
    <property type="match status" value="1"/>
</dbReference>
<dbReference type="InterPro" id="IPR029063">
    <property type="entry name" value="SAM-dependent_MTases_sf"/>
</dbReference>
<proteinExistence type="predicted"/>
<keyword evidence="1" id="KW-0489">Methyltransferase</keyword>
<evidence type="ECO:0000313" key="1">
    <source>
        <dbReference type="EMBL" id="KGQ07987.1"/>
    </source>
</evidence>
<dbReference type="Gene3D" id="3.40.50.150">
    <property type="entry name" value="Vaccinia Virus protein VP39"/>
    <property type="match status" value="1"/>
</dbReference>
<dbReference type="HOGENOM" id="CLU_037990_15_0_1"/>
<sequence length="213" mass="23285">MTVSDDERFWDRAAEKYSTSKVGDQAGYERTLEKTRSFLKDSDFVLELGCGTGSTALVLAPCVRRYLATDLSPKMIDTALRKLAMGPSLTGLEFCATTADALSSKASRYDAVLGFNYLHLVRDPSTTLQSIHTLLNDRGLFISKTPCLGEMNPLLRWVALPVMNTFGWAPYAGSFTAAGLKSSIAAAGFEMIVDEIHGSKGNDKRPYIVARKL</sequence>
<evidence type="ECO:0000313" key="2">
    <source>
        <dbReference type="Proteomes" id="UP000030106"/>
    </source>
</evidence>
<protein>
    <submittedName>
        <fullName evidence="1">3-demethylubiquinone-9 3-methyltransferase</fullName>
    </submittedName>
</protein>
<dbReference type="CDD" id="cd02440">
    <property type="entry name" value="AdoMet_MTases"/>
    <property type="match status" value="1"/>
</dbReference>
<dbReference type="Proteomes" id="UP000030106">
    <property type="component" value="Unassembled WGS sequence"/>
</dbReference>
<dbReference type="GO" id="GO:0008168">
    <property type="term" value="F:methyltransferase activity"/>
    <property type="evidence" value="ECO:0007669"/>
    <property type="project" value="UniProtKB-KW"/>
</dbReference>
<reference evidence="1 2" key="1">
    <citation type="submission" date="2012-10" db="EMBL/GenBank/DDBJ databases">
        <title>Genome sequencing and analysis of entomopathogenic fungi Beauveria bassiana D1-5.</title>
        <authorList>
            <person name="Li Q."/>
            <person name="Wang L."/>
            <person name="Zhang Z."/>
            <person name="Wang Q."/>
            <person name="Ren J."/>
            <person name="Wang M."/>
            <person name="Xu W."/>
            <person name="Wang J."/>
            <person name="Lu Y."/>
            <person name="Du Q."/>
            <person name="Sun Z."/>
        </authorList>
    </citation>
    <scope>NUCLEOTIDE SEQUENCE [LARGE SCALE GENOMIC DNA]</scope>
    <source>
        <strain evidence="1 2">D1-5</strain>
    </source>
</reference>
<keyword evidence="1" id="KW-0808">Transferase</keyword>
<comment type="caution">
    <text evidence="1">The sequence shown here is derived from an EMBL/GenBank/DDBJ whole genome shotgun (WGS) entry which is preliminary data.</text>
</comment>
<dbReference type="GO" id="GO:0032259">
    <property type="term" value="P:methylation"/>
    <property type="evidence" value="ECO:0007669"/>
    <property type="project" value="UniProtKB-KW"/>
</dbReference>
<name>A0A0A2VNS1_BEABA</name>
<dbReference type="OrthoDB" id="10017101at2759"/>
<keyword evidence="1" id="KW-0830">Ubiquinone</keyword>
<dbReference type="STRING" id="1245745.A0A0A2VNS1"/>